<dbReference type="EMBL" id="JAPCXB010000068">
    <property type="protein sequence ID" value="KAJ1610692.1"/>
    <property type="molecule type" value="Genomic_DNA"/>
</dbReference>
<evidence type="ECO:0000256" key="1">
    <source>
        <dbReference type="SAM" id="Phobius"/>
    </source>
</evidence>
<keyword evidence="1" id="KW-0812">Transmembrane</keyword>
<feature type="domain" description="ELMO" evidence="2">
    <location>
        <begin position="197"/>
        <end position="462"/>
    </location>
</feature>
<feature type="transmembrane region" description="Helical" evidence="1">
    <location>
        <begin position="32"/>
        <end position="52"/>
    </location>
</feature>
<reference evidence="3" key="1">
    <citation type="submission" date="2022-10" db="EMBL/GenBank/DDBJ databases">
        <title>Adaptive evolution leads to modifications in subtelomeric GC content in a zoonotic Cryptosporidium species.</title>
        <authorList>
            <person name="Li J."/>
            <person name="Feng Y."/>
            <person name="Xiao L."/>
        </authorList>
    </citation>
    <scope>NUCLEOTIDE SEQUENCE</scope>
    <source>
        <strain evidence="3">25894</strain>
    </source>
</reference>
<dbReference type="PROSITE" id="PS51335">
    <property type="entry name" value="ELMO"/>
    <property type="match status" value="1"/>
</dbReference>
<dbReference type="InterPro" id="IPR006816">
    <property type="entry name" value="ELMO_dom"/>
</dbReference>
<evidence type="ECO:0000259" key="2">
    <source>
        <dbReference type="PROSITE" id="PS51335"/>
    </source>
</evidence>
<keyword evidence="1" id="KW-1133">Transmembrane helix</keyword>
<name>A0ABQ8P725_9CRYT</name>
<feature type="transmembrane region" description="Helical" evidence="1">
    <location>
        <begin position="360"/>
        <end position="381"/>
    </location>
</feature>
<sequence length="482" mass="55467">MEDNDRQLFKDANSGLSLPVCIKPLPEDIARLALYIVCISDLSSIIQASYYIASSVTVSTIFVIFSIICSSFGILGFYSISKNDKNTMKYYTIYTIANKKLFMIQPDTDQRKCSATFQNTTAKNSFIPGVVNLRDDHVDSQFKEALRDKLREKSRKTICNRMRVTIIDKLCRLSKERKVLYYIRNRCLISLDCTDPNHEQLFQDYWALAYPEYPEINRISSNWRLLGFQSDDPRFDFKCAGLVTLENLVYFAENYRPVFREILKESQRLFWSEETEYIHQNNIQTSVINSNSICVMTPSGALHNIQPSSSNISVVSTPINTKGSLRKFSYHFEPLLPKITESKSTISELSNNSQINRTNVSYPLSAVLINISIMICLYLNLIPNAYKIPGIPTMSASRKAMRNFIRLTYEFPFNALSELFSVCAIRFHTEWLEIVKFVGHKGAISEFDKVLKNVQLALAETIESLPKDIIEFRQICNLEKYY</sequence>
<feature type="transmembrane region" description="Helical" evidence="1">
    <location>
        <begin position="58"/>
        <end position="80"/>
    </location>
</feature>
<keyword evidence="4" id="KW-1185">Reference proteome</keyword>
<keyword evidence="1" id="KW-0472">Membrane</keyword>
<evidence type="ECO:0000313" key="3">
    <source>
        <dbReference type="EMBL" id="KAJ1610692.1"/>
    </source>
</evidence>
<evidence type="ECO:0000313" key="4">
    <source>
        <dbReference type="Proteomes" id="UP001071777"/>
    </source>
</evidence>
<protein>
    <submittedName>
        <fullName evidence="3">Ced12-like protein</fullName>
    </submittedName>
</protein>
<organism evidence="3 4">
    <name type="scientific">Cryptosporidium canis</name>
    <dbReference type="NCBI Taxonomy" id="195482"/>
    <lineage>
        <taxon>Eukaryota</taxon>
        <taxon>Sar</taxon>
        <taxon>Alveolata</taxon>
        <taxon>Apicomplexa</taxon>
        <taxon>Conoidasida</taxon>
        <taxon>Coccidia</taxon>
        <taxon>Eucoccidiorida</taxon>
        <taxon>Eimeriorina</taxon>
        <taxon>Cryptosporidiidae</taxon>
        <taxon>Cryptosporidium</taxon>
    </lineage>
</organism>
<dbReference type="InterPro" id="IPR050868">
    <property type="entry name" value="ELMO_domain-containing"/>
</dbReference>
<gene>
    <name evidence="3" type="ORF">OJ252_1819</name>
</gene>
<dbReference type="Proteomes" id="UP001071777">
    <property type="component" value="Unassembled WGS sequence"/>
</dbReference>
<dbReference type="Pfam" id="PF04727">
    <property type="entry name" value="ELMO_CED12"/>
    <property type="match status" value="1"/>
</dbReference>
<accession>A0ABQ8P725</accession>
<dbReference type="PANTHER" id="PTHR12771">
    <property type="entry name" value="ENGULFMENT AND CELL MOTILITY"/>
    <property type="match status" value="1"/>
</dbReference>
<proteinExistence type="predicted"/>
<comment type="caution">
    <text evidence="3">The sequence shown here is derived from an EMBL/GenBank/DDBJ whole genome shotgun (WGS) entry which is preliminary data.</text>
</comment>